<gene>
    <name evidence="8" type="ORF">MPL1_05709</name>
</gene>
<dbReference type="GO" id="GO:0031543">
    <property type="term" value="F:peptidyl-proline dioxygenase activity"/>
    <property type="evidence" value="ECO:0007669"/>
    <property type="project" value="TreeGrafter"/>
</dbReference>
<evidence type="ECO:0000313" key="8">
    <source>
        <dbReference type="EMBL" id="EMR13359.1"/>
    </source>
</evidence>
<dbReference type="PROSITE" id="PS51471">
    <property type="entry name" value="FE2OG_OXY"/>
    <property type="match status" value="1"/>
</dbReference>
<evidence type="ECO:0000256" key="5">
    <source>
        <dbReference type="ARBA" id="ARBA00023002"/>
    </source>
</evidence>
<keyword evidence="4" id="KW-0223">Dioxygenase</keyword>
<organism evidence="8 9">
    <name type="scientific">Methylophaga lonarensis MPL</name>
    <dbReference type="NCBI Taxonomy" id="1286106"/>
    <lineage>
        <taxon>Bacteria</taxon>
        <taxon>Pseudomonadati</taxon>
        <taxon>Pseudomonadota</taxon>
        <taxon>Gammaproteobacteria</taxon>
        <taxon>Thiotrichales</taxon>
        <taxon>Piscirickettsiaceae</taxon>
        <taxon>Methylophaga</taxon>
    </lineage>
</organism>
<comment type="caution">
    <text evidence="8">The sequence shown here is derived from an EMBL/GenBank/DDBJ whole genome shotgun (WGS) entry which is preliminary data.</text>
</comment>
<dbReference type="PANTHER" id="PTHR12907">
    <property type="entry name" value="EGL NINE HOMOLOG-RELATED"/>
    <property type="match status" value="1"/>
</dbReference>
<feature type="domain" description="Fe2OG dioxygenase" evidence="7">
    <location>
        <begin position="104"/>
        <end position="207"/>
    </location>
</feature>
<dbReference type="InterPro" id="IPR051559">
    <property type="entry name" value="HIF_prolyl_hydroxylases"/>
</dbReference>
<accession>M7PSF2</accession>
<dbReference type="InterPro" id="IPR006620">
    <property type="entry name" value="Pro_4_hyd_alph"/>
</dbReference>
<dbReference type="AlphaFoldDB" id="M7PSF2"/>
<evidence type="ECO:0000313" key="9">
    <source>
        <dbReference type="Proteomes" id="UP000012019"/>
    </source>
</evidence>
<keyword evidence="3" id="KW-0847">Vitamin C</keyword>
<keyword evidence="6" id="KW-0408">Iron</keyword>
<name>M7PSF2_9GAMM</name>
<dbReference type="OrthoDB" id="9783171at2"/>
<dbReference type="STRING" id="1286106.MPL1_05709"/>
<dbReference type="Proteomes" id="UP000012019">
    <property type="component" value="Unassembled WGS sequence"/>
</dbReference>
<keyword evidence="9" id="KW-1185">Reference proteome</keyword>
<keyword evidence="5" id="KW-0560">Oxidoreductase</keyword>
<evidence type="ECO:0000256" key="2">
    <source>
        <dbReference type="ARBA" id="ARBA00022723"/>
    </source>
</evidence>
<evidence type="ECO:0000256" key="1">
    <source>
        <dbReference type="ARBA" id="ARBA00001961"/>
    </source>
</evidence>
<dbReference type="GO" id="GO:0008198">
    <property type="term" value="F:ferrous iron binding"/>
    <property type="evidence" value="ECO:0007669"/>
    <property type="project" value="TreeGrafter"/>
</dbReference>
<evidence type="ECO:0000256" key="6">
    <source>
        <dbReference type="ARBA" id="ARBA00023004"/>
    </source>
</evidence>
<dbReference type="InterPro" id="IPR005123">
    <property type="entry name" value="Oxoglu/Fe-dep_dioxygenase_dom"/>
</dbReference>
<evidence type="ECO:0000256" key="4">
    <source>
        <dbReference type="ARBA" id="ARBA00022964"/>
    </source>
</evidence>
<dbReference type="PANTHER" id="PTHR12907:SF26">
    <property type="entry name" value="HIF PROLYL HYDROXYLASE, ISOFORM C"/>
    <property type="match status" value="1"/>
</dbReference>
<dbReference type="GO" id="GO:0071456">
    <property type="term" value="P:cellular response to hypoxia"/>
    <property type="evidence" value="ECO:0007669"/>
    <property type="project" value="TreeGrafter"/>
</dbReference>
<protein>
    <submittedName>
        <fullName evidence="8">SM-20-like protein</fullName>
    </submittedName>
</protein>
<dbReference type="InterPro" id="IPR044862">
    <property type="entry name" value="Pro_4_hyd_alph_FE2OG_OXY"/>
</dbReference>
<sequence>MSATPPPPAESELYDLIANDLFEQGYSIVPDAFSHALTHDLYRRVARLDEHNDLQLAGVGRETDFQINTAIRGDETRWLSDTHKVDAAYLQQMADFRLAINRRLFLGLFDYEAHYAHYAPSAFYKRHMDAFKGGDSRRVLTTVLYLNQDWQATDGGQLVIYDKDSDQIISTVMPEMGTLVVFLSEDFPHEVLACKRDRYSIAGWFRIQDPMQAPAI</sequence>
<reference evidence="8 9" key="1">
    <citation type="journal article" date="2013" name="Genome Announc.">
        <title>Draft Genome Sequence of Methylophaga lonarensis MPLT, a Haloalkaliphilic (Non-Methane-Utilizing) Methylotroph.</title>
        <authorList>
            <person name="Shetty S.A."/>
            <person name="Marathe N.P."/>
            <person name="Munot H."/>
            <person name="Antony C.P."/>
            <person name="Dhotre D.P."/>
            <person name="Murrell J.C."/>
            <person name="Shouche Y.S."/>
        </authorList>
    </citation>
    <scope>NUCLEOTIDE SEQUENCE [LARGE SCALE GENOMIC DNA]</scope>
    <source>
        <strain evidence="8 9">MPL</strain>
    </source>
</reference>
<dbReference type="Gene3D" id="2.60.120.620">
    <property type="entry name" value="q2cbj1_9rhob like domain"/>
    <property type="match status" value="1"/>
</dbReference>
<dbReference type="SMART" id="SM00702">
    <property type="entry name" value="P4Hc"/>
    <property type="match status" value="1"/>
</dbReference>
<dbReference type="RefSeq" id="WP_009726147.1">
    <property type="nucleotide sequence ID" value="NZ_APHR01000027.1"/>
</dbReference>
<evidence type="ECO:0000256" key="3">
    <source>
        <dbReference type="ARBA" id="ARBA00022896"/>
    </source>
</evidence>
<evidence type="ECO:0000259" key="7">
    <source>
        <dbReference type="PROSITE" id="PS51471"/>
    </source>
</evidence>
<dbReference type="eggNOG" id="COG3751">
    <property type="taxonomic scope" value="Bacteria"/>
</dbReference>
<proteinExistence type="predicted"/>
<dbReference type="Pfam" id="PF13640">
    <property type="entry name" value="2OG-FeII_Oxy_3"/>
    <property type="match status" value="1"/>
</dbReference>
<keyword evidence="2" id="KW-0479">Metal-binding</keyword>
<comment type="cofactor">
    <cofactor evidence="1">
        <name>L-ascorbate</name>
        <dbReference type="ChEBI" id="CHEBI:38290"/>
    </cofactor>
</comment>
<dbReference type="EMBL" id="APHR01000027">
    <property type="protein sequence ID" value="EMR13359.1"/>
    <property type="molecule type" value="Genomic_DNA"/>
</dbReference>
<dbReference type="PATRIC" id="fig|1286106.3.peg.1145"/>
<dbReference type="GO" id="GO:0031418">
    <property type="term" value="F:L-ascorbic acid binding"/>
    <property type="evidence" value="ECO:0007669"/>
    <property type="project" value="UniProtKB-KW"/>
</dbReference>